<protein>
    <recommendedName>
        <fullName evidence="5">RING-type E3 ubiquitin transferase</fullName>
        <ecNumber evidence="5">2.3.2.27</ecNumber>
    </recommendedName>
</protein>
<evidence type="ECO:0000256" key="3">
    <source>
        <dbReference type="ARBA" id="ARBA00004906"/>
    </source>
</evidence>
<proteinExistence type="inferred from homology"/>
<evidence type="ECO:0000256" key="4">
    <source>
        <dbReference type="ARBA" id="ARBA00008704"/>
    </source>
</evidence>
<dbReference type="InterPro" id="IPR006845">
    <property type="entry name" value="Pex_N"/>
</dbReference>
<evidence type="ECO:0000313" key="21">
    <source>
        <dbReference type="Proteomes" id="UP000410492"/>
    </source>
</evidence>
<evidence type="ECO:0000256" key="15">
    <source>
        <dbReference type="ARBA" id="ARBA00022989"/>
    </source>
</evidence>
<evidence type="ECO:0000256" key="13">
    <source>
        <dbReference type="ARBA" id="ARBA00022833"/>
    </source>
</evidence>
<keyword evidence="13" id="KW-0862">Zinc</keyword>
<keyword evidence="17" id="KW-0576">Peroxisome</keyword>
<accession>A0A653CNI1</accession>
<keyword evidence="9" id="KW-0812">Transmembrane</keyword>
<keyword evidence="15" id="KW-1133">Transmembrane helix</keyword>
<dbReference type="PANTHER" id="PTHR23350">
    <property type="entry name" value="PEROXISOME ASSEMBLY PROTEIN 10"/>
    <property type="match status" value="1"/>
</dbReference>
<evidence type="ECO:0000256" key="9">
    <source>
        <dbReference type="ARBA" id="ARBA00022692"/>
    </source>
</evidence>
<dbReference type="GO" id="GO:0016558">
    <property type="term" value="P:protein import into peroxisome matrix"/>
    <property type="evidence" value="ECO:0007669"/>
    <property type="project" value="InterPro"/>
</dbReference>
<dbReference type="Gene3D" id="3.30.40.10">
    <property type="entry name" value="Zinc/RING finger domain, C3HC4 (zinc finger)"/>
    <property type="match status" value="1"/>
</dbReference>
<keyword evidence="7" id="KW-0962">Peroxisome biogenesis</keyword>
<dbReference type="SMART" id="SM00184">
    <property type="entry name" value="RING"/>
    <property type="match status" value="1"/>
</dbReference>
<dbReference type="PROSITE" id="PS50089">
    <property type="entry name" value="ZF_RING_2"/>
    <property type="match status" value="1"/>
</dbReference>
<keyword evidence="21" id="KW-1185">Reference proteome</keyword>
<keyword evidence="14" id="KW-0653">Protein transport</keyword>
<evidence type="ECO:0000256" key="17">
    <source>
        <dbReference type="ARBA" id="ARBA00023140"/>
    </source>
</evidence>
<evidence type="ECO:0000256" key="6">
    <source>
        <dbReference type="ARBA" id="ARBA00022448"/>
    </source>
</evidence>
<dbReference type="InterPro" id="IPR017907">
    <property type="entry name" value="Znf_RING_CS"/>
</dbReference>
<comment type="similarity">
    <text evidence="4">Belongs to the pex2/pex10/pex12 family.</text>
</comment>
<keyword evidence="11 18" id="KW-0863">Zinc-finger</keyword>
<dbReference type="GO" id="GO:0061630">
    <property type="term" value="F:ubiquitin protein ligase activity"/>
    <property type="evidence" value="ECO:0007669"/>
    <property type="project" value="UniProtKB-EC"/>
</dbReference>
<keyword evidence="12" id="KW-0833">Ubl conjugation pathway</keyword>
<evidence type="ECO:0000256" key="8">
    <source>
        <dbReference type="ARBA" id="ARBA00022679"/>
    </source>
</evidence>
<evidence type="ECO:0000256" key="1">
    <source>
        <dbReference type="ARBA" id="ARBA00000900"/>
    </source>
</evidence>
<dbReference type="AlphaFoldDB" id="A0A653CNI1"/>
<evidence type="ECO:0000256" key="12">
    <source>
        <dbReference type="ARBA" id="ARBA00022786"/>
    </source>
</evidence>
<dbReference type="InterPro" id="IPR001841">
    <property type="entry name" value="Znf_RING"/>
</dbReference>
<name>A0A653CNI1_CALMS</name>
<dbReference type="EMBL" id="CAACVG010008368">
    <property type="protein sequence ID" value="VEN49484.1"/>
    <property type="molecule type" value="Genomic_DNA"/>
</dbReference>
<gene>
    <name evidence="20" type="ORF">CALMAC_LOCUS10586</name>
</gene>
<dbReference type="Pfam" id="PF13639">
    <property type="entry name" value="zf-RING_2"/>
    <property type="match status" value="1"/>
</dbReference>
<sequence length="280" mass="32561">MKFYEAKVVDILRLHQRDEEFLNKVQSDIHSILKHTGPRNYYKLSQSVPAIANVWYYCMTTLGNLQTLGEEYTGTIRVGSDRKIPSKTLQVLWLILYVGGDELIERLLRHSKEKIKTSKTLTVDAKEFLIVCLDFLRQEKVTLRSIHNSLFYMDGAFYNISNRLTGLRYVLLRDWLQDNSYSASFNLLGNLSLFYVLYNFISRLFSPFKEETYFEDTEQVNVCEKGCLLCGQNLVSASTTPCGHIFCWSCIYESLKYQHVCPICRETTKPSRIVMLQNFA</sequence>
<evidence type="ECO:0000256" key="2">
    <source>
        <dbReference type="ARBA" id="ARBA00004585"/>
    </source>
</evidence>
<evidence type="ECO:0000256" key="18">
    <source>
        <dbReference type="PROSITE-ProRule" id="PRU00175"/>
    </source>
</evidence>
<comment type="pathway">
    <text evidence="3">Protein modification; protein ubiquitination.</text>
</comment>
<feature type="domain" description="RING-type" evidence="19">
    <location>
        <begin position="227"/>
        <end position="265"/>
    </location>
</feature>
<evidence type="ECO:0000256" key="16">
    <source>
        <dbReference type="ARBA" id="ARBA00023136"/>
    </source>
</evidence>
<dbReference type="PANTHER" id="PTHR23350:SF0">
    <property type="entry name" value="PEROXISOME BIOGENESIS FACTOR 10"/>
    <property type="match status" value="1"/>
</dbReference>
<evidence type="ECO:0000259" key="19">
    <source>
        <dbReference type="PROSITE" id="PS50089"/>
    </source>
</evidence>
<evidence type="ECO:0000256" key="5">
    <source>
        <dbReference type="ARBA" id="ARBA00012483"/>
    </source>
</evidence>
<reference evidence="20 21" key="1">
    <citation type="submission" date="2019-01" db="EMBL/GenBank/DDBJ databases">
        <authorList>
            <person name="Sayadi A."/>
        </authorList>
    </citation>
    <scope>NUCLEOTIDE SEQUENCE [LARGE SCALE GENOMIC DNA]</scope>
</reference>
<dbReference type="SUPFAM" id="SSF57850">
    <property type="entry name" value="RING/U-box"/>
    <property type="match status" value="1"/>
</dbReference>
<evidence type="ECO:0000256" key="7">
    <source>
        <dbReference type="ARBA" id="ARBA00022593"/>
    </source>
</evidence>
<dbReference type="Pfam" id="PF04757">
    <property type="entry name" value="Pex2_Pex12"/>
    <property type="match status" value="1"/>
</dbReference>
<dbReference type="GO" id="GO:0005778">
    <property type="term" value="C:peroxisomal membrane"/>
    <property type="evidence" value="ECO:0007669"/>
    <property type="project" value="UniProtKB-SubCell"/>
</dbReference>
<dbReference type="OrthoDB" id="6270329at2759"/>
<evidence type="ECO:0000256" key="10">
    <source>
        <dbReference type="ARBA" id="ARBA00022723"/>
    </source>
</evidence>
<dbReference type="Proteomes" id="UP000410492">
    <property type="component" value="Unassembled WGS sequence"/>
</dbReference>
<keyword evidence="8" id="KW-0808">Transferase</keyword>
<dbReference type="InterPro" id="IPR025654">
    <property type="entry name" value="PEX2/10"/>
</dbReference>
<evidence type="ECO:0000256" key="11">
    <source>
        <dbReference type="ARBA" id="ARBA00022771"/>
    </source>
</evidence>
<dbReference type="GO" id="GO:0008270">
    <property type="term" value="F:zinc ion binding"/>
    <property type="evidence" value="ECO:0007669"/>
    <property type="project" value="UniProtKB-KW"/>
</dbReference>
<keyword evidence="6" id="KW-0813">Transport</keyword>
<keyword evidence="16" id="KW-0472">Membrane</keyword>
<comment type="catalytic activity">
    <reaction evidence="1">
        <text>S-ubiquitinyl-[E2 ubiquitin-conjugating enzyme]-L-cysteine + [acceptor protein]-L-lysine = [E2 ubiquitin-conjugating enzyme]-L-cysteine + N(6)-ubiquitinyl-[acceptor protein]-L-lysine.</text>
        <dbReference type="EC" id="2.3.2.27"/>
    </reaction>
</comment>
<keyword evidence="10" id="KW-0479">Metal-binding</keyword>
<organism evidence="20 21">
    <name type="scientific">Callosobruchus maculatus</name>
    <name type="common">Southern cowpea weevil</name>
    <name type="synonym">Pulse bruchid</name>
    <dbReference type="NCBI Taxonomy" id="64391"/>
    <lineage>
        <taxon>Eukaryota</taxon>
        <taxon>Metazoa</taxon>
        <taxon>Ecdysozoa</taxon>
        <taxon>Arthropoda</taxon>
        <taxon>Hexapoda</taxon>
        <taxon>Insecta</taxon>
        <taxon>Pterygota</taxon>
        <taxon>Neoptera</taxon>
        <taxon>Endopterygota</taxon>
        <taxon>Coleoptera</taxon>
        <taxon>Polyphaga</taxon>
        <taxon>Cucujiformia</taxon>
        <taxon>Chrysomeloidea</taxon>
        <taxon>Chrysomelidae</taxon>
        <taxon>Bruchinae</taxon>
        <taxon>Bruchini</taxon>
        <taxon>Callosobruchus</taxon>
    </lineage>
</organism>
<dbReference type="PROSITE" id="PS00518">
    <property type="entry name" value="ZF_RING_1"/>
    <property type="match status" value="1"/>
</dbReference>
<dbReference type="InterPro" id="IPR013083">
    <property type="entry name" value="Znf_RING/FYVE/PHD"/>
</dbReference>
<evidence type="ECO:0000256" key="14">
    <source>
        <dbReference type="ARBA" id="ARBA00022927"/>
    </source>
</evidence>
<evidence type="ECO:0000313" key="20">
    <source>
        <dbReference type="EMBL" id="VEN49484.1"/>
    </source>
</evidence>
<comment type="subcellular location">
    <subcellularLocation>
        <location evidence="2">Peroxisome membrane</location>
        <topology evidence="2">Multi-pass membrane protein</topology>
    </subcellularLocation>
</comment>
<dbReference type="EC" id="2.3.2.27" evidence="5"/>